<dbReference type="AlphaFoldDB" id="A0A934IDA2"/>
<dbReference type="PANTHER" id="PTHR30055:SF234">
    <property type="entry name" value="HTH-TYPE TRANSCRIPTIONAL REGULATOR BETI"/>
    <property type="match status" value="1"/>
</dbReference>
<dbReference type="InterPro" id="IPR009057">
    <property type="entry name" value="Homeodomain-like_sf"/>
</dbReference>
<evidence type="ECO:0000256" key="3">
    <source>
        <dbReference type="ARBA" id="ARBA00023163"/>
    </source>
</evidence>
<evidence type="ECO:0000256" key="1">
    <source>
        <dbReference type="ARBA" id="ARBA00023015"/>
    </source>
</evidence>
<accession>A0A934IDA2</accession>
<gene>
    <name evidence="6" type="ORF">JAV76_11890</name>
</gene>
<dbReference type="SUPFAM" id="SSF46689">
    <property type="entry name" value="Homeodomain-like"/>
    <property type="match status" value="1"/>
</dbReference>
<dbReference type="GO" id="GO:0003700">
    <property type="term" value="F:DNA-binding transcription factor activity"/>
    <property type="evidence" value="ECO:0007669"/>
    <property type="project" value="TreeGrafter"/>
</dbReference>
<evidence type="ECO:0000259" key="5">
    <source>
        <dbReference type="PROSITE" id="PS50977"/>
    </source>
</evidence>
<proteinExistence type="predicted"/>
<dbReference type="GO" id="GO:0000976">
    <property type="term" value="F:transcription cis-regulatory region binding"/>
    <property type="evidence" value="ECO:0007669"/>
    <property type="project" value="TreeGrafter"/>
</dbReference>
<dbReference type="PROSITE" id="PS50977">
    <property type="entry name" value="HTH_TETR_2"/>
    <property type="match status" value="1"/>
</dbReference>
<protein>
    <submittedName>
        <fullName evidence="6">TetR/AcrR family transcriptional regulator</fullName>
    </submittedName>
</protein>
<keyword evidence="3" id="KW-0804">Transcription</keyword>
<dbReference type="InterPro" id="IPR001647">
    <property type="entry name" value="HTH_TetR"/>
</dbReference>
<sequence>MSTRSVKHPDVRRTEILAAARELFADHGIARTSIADIAEHVGVTRGLVYHYHGDKEALVDAVLEAHIDEFVESVRAWDAQREVGEIDEAITSCVALFSRHLRGQGPAGQPCADLPLIEDAALYNRFLDRAVRALVDRLVITGLTGPGTAGGARIEHPPETLYVLVHGLVGLARSTPGLDRSTIATIVRRTLRTDTADRVALAC</sequence>
<dbReference type="PANTHER" id="PTHR30055">
    <property type="entry name" value="HTH-TYPE TRANSCRIPTIONAL REGULATOR RUTR"/>
    <property type="match status" value="1"/>
</dbReference>
<evidence type="ECO:0000313" key="6">
    <source>
        <dbReference type="EMBL" id="MBI9115716.1"/>
    </source>
</evidence>
<dbReference type="InterPro" id="IPR050109">
    <property type="entry name" value="HTH-type_TetR-like_transc_reg"/>
</dbReference>
<organism evidence="6 7">
    <name type="scientific">Sanguibacter suaedae</name>
    <dbReference type="NCBI Taxonomy" id="2795737"/>
    <lineage>
        <taxon>Bacteria</taxon>
        <taxon>Bacillati</taxon>
        <taxon>Actinomycetota</taxon>
        <taxon>Actinomycetes</taxon>
        <taxon>Micrococcales</taxon>
        <taxon>Sanguibacteraceae</taxon>
        <taxon>Sanguibacter</taxon>
    </lineage>
</organism>
<feature type="DNA-binding region" description="H-T-H motif" evidence="4">
    <location>
        <begin position="33"/>
        <end position="52"/>
    </location>
</feature>
<keyword evidence="1" id="KW-0805">Transcription regulation</keyword>
<keyword evidence="2 4" id="KW-0238">DNA-binding</keyword>
<evidence type="ECO:0000256" key="2">
    <source>
        <dbReference type="ARBA" id="ARBA00023125"/>
    </source>
</evidence>
<reference evidence="6" key="1">
    <citation type="submission" date="2020-12" db="EMBL/GenBank/DDBJ databases">
        <title>Sanguibacter suaedae sp. nov., isolated from Suaeda aralocaspica.</title>
        <authorList>
            <person name="Ma Q."/>
        </authorList>
    </citation>
    <scope>NUCLEOTIDE SEQUENCE</scope>
    <source>
        <strain evidence="6">YZGR15</strain>
    </source>
</reference>
<dbReference type="EMBL" id="JAEINH010000009">
    <property type="protein sequence ID" value="MBI9115716.1"/>
    <property type="molecule type" value="Genomic_DNA"/>
</dbReference>
<name>A0A934IDA2_9MICO</name>
<keyword evidence="7" id="KW-1185">Reference proteome</keyword>
<evidence type="ECO:0000256" key="4">
    <source>
        <dbReference type="PROSITE-ProRule" id="PRU00335"/>
    </source>
</evidence>
<comment type="caution">
    <text evidence="6">The sequence shown here is derived from an EMBL/GenBank/DDBJ whole genome shotgun (WGS) entry which is preliminary data.</text>
</comment>
<dbReference type="Gene3D" id="1.10.357.10">
    <property type="entry name" value="Tetracycline Repressor, domain 2"/>
    <property type="match status" value="1"/>
</dbReference>
<feature type="domain" description="HTH tetR-type" evidence="5">
    <location>
        <begin position="10"/>
        <end position="70"/>
    </location>
</feature>
<dbReference type="PRINTS" id="PR00455">
    <property type="entry name" value="HTHTETR"/>
</dbReference>
<evidence type="ECO:0000313" key="7">
    <source>
        <dbReference type="Proteomes" id="UP000602087"/>
    </source>
</evidence>
<dbReference type="Proteomes" id="UP000602087">
    <property type="component" value="Unassembled WGS sequence"/>
</dbReference>
<dbReference type="RefSeq" id="WP_198734273.1">
    <property type="nucleotide sequence ID" value="NZ_JAEINH010000009.1"/>
</dbReference>
<dbReference type="Pfam" id="PF00440">
    <property type="entry name" value="TetR_N"/>
    <property type="match status" value="1"/>
</dbReference>